<dbReference type="EMBL" id="ML996589">
    <property type="protein sequence ID" value="KAF2752974.1"/>
    <property type="molecule type" value="Genomic_DNA"/>
</dbReference>
<sequence>MIPYGFARGNEDTYSDSSLKNQAVMRYEITNRELANHYYSKLATKRGILRKQNNGTRPVNSFRLVASPPLAVSFRNGVPWKLLDRGYVEVSRRVLSKANFMHLSPDGYCSVRKIEVGETIIVGRCPSQGVDSIAIPWELCRLTNADFDGDEVWGLVPMTVAGSEEVEKRWFEMWESNEEQTVFNNAYEMGVRSNVSSEVDPAMLTTMTVREMSAHKGGKKYDSMMLKPTSWSQMYKVMMSKTYWQSSVTRGENGIFNVYMGRSSLADPYGYMRTGIIMGCCLNVNDDRVGINSYQILKVPKALNEKQSCSVP</sequence>
<evidence type="ECO:0000313" key="2">
    <source>
        <dbReference type="Proteomes" id="UP000799437"/>
    </source>
</evidence>
<dbReference type="SUPFAM" id="SSF64484">
    <property type="entry name" value="beta and beta-prime subunits of DNA dependent RNA-polymerase"/>
    <property type="match status" value="1"/>
</dbReference>
<gene>
    <name evidence="1" type="ORF">EJ05DRAFT_490506</name>
</gene>
<accession>A0A6A6VT95</accession>
<name>A0A6A6VT95_9PEZI</name>
<keyword evidence="2" id="KW-1185">Reference proteome</keyword>
<dbReference type="RefSeq" id="XP_033595425.1">
    <property type="nucleotide sequence ID" value="XM_033745884.1"/>
</dbReference>
<organism evidence="1 2">
    <name type="scientific">Pseudovirgaria hyperparasitica</name>
    <dbReference type="NCBI Taxonomy" id="470096"/>
    <lineage>
        <taxon>Eukaryota</taxon>
        <taxon>Fungi</taxon>
        <taxon>Dikarya</taxon>
        <taxon>Ascomycota</taxon>
        <taxon>Pezizomycotina</taxon>
        <taxon>Dothideomycetes</taxon>
        <taxon>Dothideomycetes incertae sedis</taxon>
        <taxon>Acrospermales</taxon>
        <taxon>Acrospermaceae</taxon>
        <taxon>Pseudovirgaria</taxon>
    </lineage>
</organism>
<protein>
    <submittedName>
        <fullName evidence="1">Uncharacterized protein</fullName>
    </submittedName>
</protein>
<reference evidence="1" key="1">
    <citation type="journal article" date="2020" name="Stud. Mycol.">
        <title>101 Dothideomycetes genomes: a test case for predicting lifestyles and emergence of pathogens.</title>
        <authorList>
            <person name="Haridas S."/>
            <person name="Albert R."/>
            <person name="Binder M."/>
            <person name="Bloem J."/>
            <person name="Labutti K."/>
            <person name="Salamov A."/>
            <person name="Andreopoulos B."/>
            <person name="Baker S."/>
            <person name="Barry K."/>
            <person name="Bills G."/>
            <person name="Bluhm B."/>
            <person name="Cannon C."/>
            <person name="Castanera R."/>
            <person name="Culley D."/>
            <person name="Daum C."/>
            <person name="Ezra D."/>
            <person name="Gonzalez J."/>
            <person name="Henrissat B."/>
            <person name="Kuo A."/>
            <person name="Liang C."/>
            <person name="Lipzen A."/>
            <person name="Lutzoni F."/>
            <person name="Magnuson J."/>
            <person name="Mondo S."/>
            <person name="Nolan M."/>
            <person name="Ohm R."/>
            <person name="Pangilinan J."/>
            <person name="Park H.-J."/>
            <person name="Ramirez L."/>
            <person name="Alfaro M."/>
            <person name="Sun H."/>
            <person name="Tritt A."/>
            <person name="Yoshinaga Y."/>
            <person name="Zwiers L.-H."/>
            <person name="Turgeon B."/>
            <person name="Goodwin S."/>
            <person name="Spatafora J."/>
            <person name="Crous P."/>
            <person name="Grigoriev I."/>
        </authorList>
    </citation>
    <scope>NUCLEOTIDE SEQUENCE</scope>
    <source>
        <strain evidence="1">CBS 121739</strain>
    </source>
</reference>
<dbReference type="AlphaFoldDB" id="A0A6A6VT95"/>
<dbReference type="OrthoDB" id="5217548at2759"/>
<dbReference type="Proteomes" id="UP000799437">
    <property type="component" value="Unassembled WGS sequence"/>
</dbReference>
<proteinExistence type="predicted"/>
<evidence type="ECO:0000313" key="1">
    <source>
        <dbReference type="EMBL" id="KAF2752974.1"/>
    </source>
</evidence>
<dbReference type="GeneID" id="54486938"/>